<reference evidence="3" key="1">
    <citation type="submission" date="2022-02" db="EMBL/GenBank/DDBJ databases">
        <title>Emergence and expansion in Europe of a Vibrio aestuarianus clonal complex pathogenic for oysters.</title>
        <authorList>
            <person name="Mesnil A."/>
            <person name="Travers M.-A."/>
        </authorList>
    </citation>
    <scope>NUCLEOTIDE SEQUENCE</scope>
    <source>
        <strain evidence="3">19_064_15T1</strain>
    </source>
</reference>
<dbReference type="Pfam" id="PF02368">
    <property type="entry name" value="Big_2"/>
    <property type="match status" value="1"/>
</dbReference>
<dbReference type="InterPro" id="IPR008964">
    <property type="entry name" value="Invasin/intimin_cell_adhesion"/>
</dbReference>
<protein>
    <submittedName>
        <fullName evidence="3">Ig-like domain-containing protein</fullName>
    </submittedName>
</protein>
<keyword evidence="1" id="KW-0732">Signal</keyword>
<dbReference type="EMBL" id="JAKNAX010000015">
    <property type="protein sequence ID" value="MDE1346278.1"/>
    <property type="molecule type" value="Genomic_DNA"/>
</dbReference>
<dbReference type="InterPro" id="IPR003343">
    <property type="entry name" value="Big_2"/>
</dbReference>
<organism evidence="3 4">
    <name type="scientific">Vibrio aestuarianus</name>
    <dbReference type="NCBI Taxonomy" id="28171"/>
    <lineage>
        <taxon>Bacteria</taxon>
        <taxon>Pseudomonadati</taxon>
        <taxon>Pseudomonadota</taxon>
        <taxon>Gammaproteobacteria</taxon>
        <taxon>Vibrionales</taxon>
        <taxon>Vibrionaceae</taxon>
        <taxon>Vibrio</taxon>
    </lineage>
</organism>
<evidence type="ECO:0000313" key="3">
    <source>
        <dbReference type="EMBL" id="MDE1346278.1"/>
    </source>
</evidence>
<comment type="caution">
    <text evidence="3">The sequence shown here is derived from an EMBL/GenBank/DDBJ whole genome shotgun (WGS) entry which is preliminary data.</text>
</comment>
<feature type="signal peptide" evidence="1">
    <location>
        <begin position="1"/>
        <end position="20"/>
    </location>
</feature>
<feature type="domain" description="BIG2" evidence="2">
    <location>
        <begin position="309"/>
        <end position="390"/>
    </location>
</feature>
<name>A0A9X4F740_9VIBR</name>
<dbReference type="Gene3D" id="2.60.40.1080">
    <property type="match status" value="5"/>
</dbReference>
<feature type="domain" description="BIG2" evidence="2">
    <location>
        <begin position="221"/>
        <end position="303"/>
    </location>
</feature>
<dbReference type="SMART" id="SM00635">
    <property type="entry name" value="BID_2"/>
    <property type="match status" value="5"/>
</dbReference>
<dbReference type="AlphaFoldDB" id="A0A9X4F740"/>
<evidence type="ECO:0000313" key="4">
    <source>
        <dbReference type="Proteomes" id="UP001140978"/>
    </source>
</evidence>
<proteinExistence type="predicted"/>
<accession>A0A9X4F740</accession>
<dbReference type="RefSeq" id="WP_176313817.1">
    <property type="nucleotide sequence ID" value="NZ_JAKNAX010000015.1"/>
</dbReference>
<sequence length="604" mass="63825">MINVKSILVCVLLICSVAITGCKNGDSGLLSGENKVTALQLTPASVTLAVNTTQEYTVTAYCADGTTQNVTDQVAWSFDSDIVTLQNNVATALQSGQTDITATLGNVTSNTATITVSGAQMSRLSVLVDSPQPQVQGSASNKGGMLTLALGNNQGFRAIGHYDDGHSQDLTQQVNWISLTDAGRFTSPGTLLGERQGVTSVTATLDTKQSGSIFVGVRNAQLLSIDVLPNTASITIGTEQPYQAFGIYSDGSRPDISQSVTWKIEDKKVAYFDPKTLSVIGLTEGSTSITAKLNGVNSSPASITVTEAELNYITLSPINITLYEGDSHSYTVTGHFSDGRIEPIDNTLVGWQSDDTSGVSIIDGVAQAQSAGTYVITATYLGHTATANVTVEHRPLSLNVEPHQATIVEGTQLQFTAIADGSIDVTSSATWQSELNINEGLVTGSKVGEFTVKASYSGLSDEVKLTVTEFGSLTVEVPRALDGVINAIDAQLGVEVEIRYSGMRAGDEIMLTVAIESADGSSREIIETIQDRVTENEVTSGIAIRTFQEATFQGMNSVAGFINLSIKPFESSAAALELDPEREVNIDTVAPQFHHIAQAMILSQ</sequence>
<dbReference type="PROSITE" id="PS51257">
    <property type="entry name" value="PROKAR_LIPOPROTEIN"/>
    <property type="match status" value="1"/>
</dbReference>
<evidence type="ECO:0000256" key="1">
    <source>
        <dbReference type="SAM" id="SignalP"/>
    </source>
</evidence>
<feature type="chain" id="PRO_5040979523" evidence="1">
    <location>
        <begin position="21"/>
        <end position="604"/>
    </location>
</feature>
<dbReference type="Proteomes" id="UP001140978">
    <property type="component" value="Unassembled WGS sequence"/>
</dbReference>
<feature type="domain" description="BIG2" evidence="2">
    <location>
        <begin position="135"/>
        <end position="215"/>
    </location>
</feature>
<gene>
    <name evidence="3" type="ORF">L9X51_07545</name>
</gene>
<dbReference type="SUPFAM" id="SSF49373">
    <property type="entry name" value="Invasin/intimin cell-adhesion fragments"/>
    <property type="match status" value="1"/>
</dbReference>
<feature type="domain" description="BIG2" evidence="2">
    <location>
        <begin position="35"/>
        <end position="114"/>
    </location>
</feature>
<evidence type="ECO:0000259" key="2">
    <source>
        <dbReference type="SMART" id="SM00635"/>
    </source>
</evidence>
<feature type="domain" description="BIG2" evidence="2">
    <location>
        <begin position="394"/>
        <end position="466"/>
    </location>
</feature>